<comment type="similarity">
    <text evidence="1 4">Belongs to the SIS family. GutQ/KpsF subfamily.</text>
</comment>
<dbReference type="InterPro" id="IPR050986">
    <property type="entry name" value="GutQ/KpsF_isomerases"/>
</dbReference>
<sequence length="337" mass="36067">MTAAAARILPFADVDALREGRGIVAHEGQALLEVARRLDAAFCDAVQLLAECRGSVVVCGVGKAGLIGQKIAATLSSTGTRSFFLHPTEAVHGDLGCLGRDDVLLVLSNSGESEEILRLLPWIRAVGLPIVALTAHPHSALATQARVALTYGRLDEAGLHGLPPTTTTTAMLAIGDALALVVAQKKGFSPQQFGRLHPGGSLGRRLTPVEQVMRRGEDLRIAPQTLTVREVFVQLRRPGRRTGAVMLVDESGALCGLFTDSDLARLLERRRDDQLDRPIAEVMTVHPATIHRGAILEEAIQVLTARRLSELPVIDHAQRPIGLIDITDVIGLLPADQ</sequence>
<feature type="domain" description="CBS" evidence="8">
    <location>
        <begin position="213"/>
        <end position="274"/>
    </location>
</feature>
<feature type="domain" description="SIS" evidence="9">
    <location>
        <begin position="45"/>
        <end position="188"/>
    </location>
</feature>
<reference evidence="10" key="1">
    <citation type="journal article" date="2020" name="mSystems">
        <title>Genome- and Community-Level Interaction Insights into Carbon Utilization and Element Cycling Functions of Hydrothermarchaeota in Hydrothermal Sediment.</title>
        <authorList>
            <person name="Zhou Z."/>
            <person name="Liu Y."/>
            <person name="Xu W."/>
            <person name="Pan J."/>
            <person name="Luo Z.H."/>
            <person name="Li M."/>
        </authorList>
    </citation>
    <scope>NUCLEOTIDE SEQUENCE [LARGE SCALE GENOMIC DNA]</scope>
    <source>
        <strain evidence="10">SpSt-508</strain>
    </source>
</reference>
<feature type="site" description="Catalytically relevant" evidence="6">
    <location>
        <position position="115"/>
    </location>
</feature>
<evidence type="ECO:0000259" key="8">
    <source>
        <dbReference type="PROSITE" id="PS51371"/>
    </source>
</evidence>
<dbReference type="PANTHER" id="PTHR42745:SF1">
    <property type="entry name" value="ARABINOSE 5-PHOSPHATE ISOMERASE KDSD"/>
    <property type="match status" value="1"/>
</dbReference>
<dbReference type="SMART" id="SM00116">
    <property type="entry name" value="CBS"/>
    <property type="match status" value="2"/>
</dbReference>
<dbReference type="PANTHER" id="PTHR42745">
    <property type="match status" value="1"/>
</dbReference>
<name>A0A7C4LKW2_9PLAN</name>
<dbReference type="Pfam" id="PF01380">
    <property type="entry name" value="SIS"/>
    <property type="match status" value="1"/>
</dbReference>
<keyword evidence="2" id="KW-0677">Repeat</keyword>
<evidence type="ECO:0000256" key="3">
    <source>
        <dbReference type="ARBA" id="ARBA00023122"/>
    </source>
</evidence>
<dbReference type="GO" id="GO:0046872">
    <property type="term" value="F:metal ion binding"/>
    <property type="evidence" value="ECO:0007669"/>
    <property type="project" value="UniProtKB-KW"/>
</dbReference>
<dbReference type="GO" id="GO:1901135">
    <property type="term" value="P:carbohydrate derivative metabolic process"/>
    <property type="evidence" value="ECO:0007669"/>
    <property type="project" value="InterPro"/>
</dbReference>
<dbReference type="EMBL" id="DSVQ01000012">
    <property type="protein sequence ID" value="HGT39194.1"/>
    <property type="molecule type" value="Genomic_DNA"/>
</dbReference>
<dbReference type="NCBIfam" id="TIGR00393">
    <property type="entry name" value="kpsF"/>
    <property type="match status" value="1"/>
</dbReference>
<organism evidence="10">
    <name type="scientific">Schlesneria paludicola</name>
    <dbReference type="NCBI Taxonomy" id="360056"/>
    <lineage>
        <taxon>Bacteria</taxon>
        <taxon>Pseudomonadati</taxon>
        <taxon>Planctomycetota</taxon>
        <taxon>Planctomycetia</taxon>
        <taxon>Planctomycetales</taxon>
        <taxon>Planctomycetaceae</taxon>
        <taxon>Schlesneria</taxon>
    </lineage>
</organism>
<gene>
    <name evidence="10" type="ORF">ENS64_08025</name>
</gene>
<evidence type="ECO:0000256" key="1">
    <source>
        <dbReference type="ARBA" id="ARBA00008165"/>
    </source>
</evidence>
<keyword evidence="3 7" id="KW-0129">CBS domain</keyword>
<accession>A0A7C4LKW2</accession>
<dbReference type="Pfam" id="PF00571">
    <property type="entry name" value="CBS"/>
    <property type="match status" value="2"/>
</dbReference>
<dbReference type="GO" id="GO:0097367">
    <property type="term" value="F:carbohydrate derivative binding"/>
    <property type="evidence" value="ECO:0007669"/>
    <property type="project" value="InterPro"/>
</dbReference>
<feature type="site" description="Catalytically relevant" evidence="6">
    <location>
        <position position="197"/>
    </location>
</feature>
<feature type="binding site" evidence="5">
    <location>
        <position position="86"/>
    </location>
    <ligand>
        <name>Zn(2+)</name>
        <dbReference type="ChEBI" id="CHEBI:29105"/>
    </ligand>
</feature>
<comment type="caution">
    <text evidence="10">The sequence shown here is derived from an EMBL/GenBank/DDBJ whole genome shotgun (WGS) entry which is preliminary data.</text>
</comment>
<dbReference type="GO" id="GO:0016853">
    <property type="term" value="F:isomerase activity"/>
    <property type="evidence" value="ECO:0007669"/>
    <property type="project" value="UniProtKB-KW"/>
</dbReference>
<feature type="site" description="Catalytically relevant" evidence="6">
    <location>
        <position position="63"/>
    </location>
</feature>
<proteinExistence type="inferred from homology"/>
<evidence type="ECO:0000256" key="6">
    <source>
        <dbReference type="PIRSR" id="PIRSR004692-3"/>
    </source>
</evidence>
<evidence type="ECO:0000256" key="7">
    <source>
        <dbReference type="PROSITE-ProRule" id="PRU00703"/>
    </source>
</evidence>
<keyword evidence="10" id="KW-0413">Isomerase</keyword>
<dbReference type="InterPro" id="IPR035474">
    <property type="entry name" value="SIS_Kpsf"/>
</dbReference>
<feature type="site" description="Catalytically relevant" evidence="6">
    <location>
        <position position="156"/>
    </location>
</feature>
<dbReference type="SUPFAM" id="SSF53697">
    <property type="entry name" value="SIS domain"/>
    <property type="match status" value="1"/>
</dbReference>
<evidence type="ECO:0000256" key="5">
    <source>
        <dbReference type="PIRSR" id="PIRSR004692-2"/>
    </source>
</evidence>
<dbReference type="Gene3D" id="3.40.50.10490">
    <property type="entry name" value="Glucose-6-phosphate isomerase like protein, domain 1"/>
    <property type="match status" value="1"/>
</dbReference>
<protein>
    <submittedName>
        <fullName evidence="10">KpsF/GutQ family sugar-phosphate isomerase</fullName>
    </submittedName>
</protein>
<dbReference type="InterPro" id="IPR000644">
    <property type="entry name" value="CBS_dom"/>
</dbReference>
<dbReference type="InterPro" id="IPR046348">
    <property type="entry name" value="SIS_dom_sf"/>
</dbReference>
<dbReference type="PROSITE" id="PS51464">
    <property type="entry name" value="SIS"/>
    <property type="match status" value="1"/>
</dbReference>
<keyword evidence="5" id="KW-0479">Metal-binding</keyword>
<keyword evidence="5" id="KW-0862">Zinc</keyword>
<dbReference type="PIRSF" id="PIRSF004692">
    <property type="entry name" value="KdsD_KpsF"/>
    <property type="match status" value="1"/>
</dbReference>
<dbReference type="SUPFAM" id="SSF54631">
    <property type="entry name" value="CBS-domain pair"/>
    <property type="match status" value="1"/>
</dbReference>
<dbReference type="GO" id="GO:0005975">
    <property type="term" value="P:carbohydrate metabolic process"/>
    <property type="evidence" value="ECO:0007669"/>
    <property type="project" value="InterPro"/>
</dbReference>
<feature type="domain" description="CBS" evidence="8">
    <location>
        <begin position="283"/>
        <end position="337"/>
    </location>
</feature>
<dbReference type="InterPro" id="IPR001347">
    <property type="entry name" value="SIS_dom"/>
</dbReference>
<dbReference type="AlphaFoldDB" id="A0A7C4LKW2"/>
<dbReference type="InterPro" id="IPR004800">
    <property type="entry name" value="KdsD/KpsF-type"/>
</dbReference>
<evidence type="ECO:0000313" key="10">
    <source>
        <dbReference type="EMBL" id="HGT39194.1"/>
    </source>
</evidence>
<evidence type="ECO:0000256" key="4">
    <source>
        <dbReference type="PIRNR" id="PIRNR004692"/>
    </source>
</evidence>
<evidence type="ECO:0000259" key="9">
    <source>
        <dbReference type="PROSITE" id="PS51464"/>
    </source>
</evidence>
<dbReference type="PROSITE" id="PS51371">
    <property type="entry name" value="CBS"/>
    <property type="match status" value="2"/>
</dbReference>
<dbReference type="Gene3D" id="3.10.580.10">
    <property type="entry name" value="CBS-domain"/>
    <property type="match status" value="1"/>
</dbReference>
<dbReference type="CDD" id="cd05014">
    <property type="entry name" value="SIS_Kpsf"/>
    <property type="match status" value="1"/>
</dbReference>
<evidence type="ECO:0000256" key="2">
    <source>
        <dbReference type="ARBA" id="ARBA00022737"/>
    </source>
</evidence>
<dbReference type="InterPro" id="IPR046342">
    <property type="entry name" value="CBS_dom_sf"/>
</dbReference>